<dbReference type="InterPro" id="IPR011990">
    <property type="entry name" value="TPR-like_helical_dom_sf"/>
</dbReference>
<dbReference type="GeneID" id="83219063"/>
<dbReference type="Proteomes" id="UP001234581">
    <property type="component" value="Unassembled WGS sequence"/>
</dbReference>
<sequence length="633" mass="70902">MEDNIDLAELVKPSILTAQHGNGKKRIAEATESLQQAMHQFVELLNDRARLFADSAQFDSALQDAATIRTLLPGSALGYLCTGYVHCQQGCYAAAVAMYDQGLEAVPESDAYYKHLQQHRLTAIANNSKRVDFISRLPLDIVVTNILPRVKPKCYSESSSPCEHLFVSRTWQKRILQQPDGVNFDFGQEGRTFKKGHDELVRCASYVQSLSGAITGEVRLDELFSRARFSNLKQLDLNCAFSIPHRPLLNGLRMIADSLTHLVIDGYPCDIKLRDVLESCPNLILLTTEEVAAVLPSDACYPKIMHLALHSISDTAPSHDHMDDLLSRFPSLVSFQITPMPESSVLALLPKHCPHLQILYFGSLEFDSSKLITHPGRKGITMAEISGEDMYHQDDLIRFLHVHQNSLERIVIDAEVDVKNRAWKLQHEQVIPEDEEDALLCSENDPTQSETSFPQLVDMVVSDPVPSKSQALITRIISNAPNLKSISLPHSHLEEPHIADAMIDLKHLSKLRVTRSKSRNFVIGGVAKFLTSHITRGLLSTLEELTLHANQAMLEVSWIPLVSNLHCLKNLELVSPDISREWFFILKQIGQGCRSLESLKLGTKRCKLVDGSIESLDELMEELQEDIPKVIIK</sequence>
<dbReference type="Gene3D" id="1.25.40.10">
    <property type="entry name" value="Tetratricopeptide repeat domain"/>
    <property type="match status" value="1"/>
</dbReference>
<accession>A0AAD7XTW0</accession>
<dbReference type="InterPro" id="IPR032675">
    <property type="entry name" value="LRR_dom_sf"/>
</dbReference>
<evidence type="ECO:0008006" key="3">
    <source>
        <dbReference type="Google" id="ProtNLM"/>
    </source>
</evidence>
<dbReference type="SUPFAM" id="SSF48452">
    <property type="entry name" value="TPR-like"/>
    <property type="match status" value="1"/>
</dbReference>
<dbReference type="PANTHER" id="PTHR38926">
    <property type="entry name" value="F-BOX DOMAIN CONTAINING PROTEIN, EXPRESSED"/>
    <property type="match status" value="1"/>
</dbReference>
<dbReference type="EMBL" id="JARTCD010000096">
    <property type="protein sequence ID" value="KAJ8652718.1"/>
    <property type="molecule type" value="Genomic_DNA"/>
</dbReference>
<dbReference type="Gene3D" id="3.80.10.10">
    <property type="entry name" value="Ribonuclease Inhibitor"/>
    <property type="match status" value="2"/>
</dbReference>
<keyword evidence="2" id="KW-1185">Reference proteome</keyword>
<comment type="caution">
    <text evidence="1">The sequence shown here is derived from an EMBL/GenBank/DDBJ whole genome shotgun (WGS) entry which is preliminary data.</text>
</comment>
<protein>
    <recommendedName>
        <fullName evidence="3">F-box domain-containing protein</fullName>
    </recommendedName>
</protein>
<dbReference type="AlphaFoldDB" id="A0AAD7XTW0"/>
<dbReference type="RefSeq" id="XP_058337632.1">
    <property type="nucleotide sequence ID" value="XM_058491627.1"/>
</dbReference>
<dbReference type="PANTHER" id="PTHR38926:SF5">
    <property type="entry name" value="F-BOX AND LEUCINE-RICH REPEAT PROTEIN 6"/>
    <property type="match status" value="1"/>
</dbReference>
<dbReference type="SUPFAM" id="SSF52047">
    <property type="entry name" value="RNI-like"/>
    <property type="match status" value="1"/>
</dbReference>
<evidence type="ECO:0000313" key="2">
    <source>
        <dbReference type="Proteomes" id="UP001234581"/>
    </source>
</evidence>
<evidence type="ECO:0000313" key="1">
    <source>
        <dbReference type="EMBL" id="KAJ8652718.1"/>
    </source>
</evidence>
<organism evidence="1 2">
    <name type="scientific">Lichtheimia ornata</name>
    <dbReference type="NCBI Taxonomy" id="688661"/>
    <lineage>
        <taxon>Eukaryota</taxon>
        <taxon>Fungi</taxon>
        <taxon>Fungi incertae sedis</taxon>
        <taxon>Mucoromycota</taxon>
        <taxon>Mucoromycotina</taxon>
        <taxon>Mucoromycetes</taxon>
        <taxon>Mucorales</taxon>
        <taxon>Lichtheimiaceae</taxon>
        <taxon>Lichtheimia</taxon>
    </lineage>
</organism>
<proteinExistence type="predicted"/>
<reference evidence="1 2" key="1">
    <citation type="submission" date="2023-03" db="EMBL/GenBank/DDBJ databases">
        <title>Genome sequence of Lichtheimia ornata CBS 291.66.</title>
        <authorList>
            <person name="Mohabir J.T."/>
            <person name="Shea T.P."/>
            <person name="Kurbessoian T."/>
            <person name="Berby B."/>
            <person name="Fontaine J."/>
            <person name="Livny J."/>
            <person name="Gnirke A."/>
            <person name="Stajich J.E."/>
            <person name="Cuomo C.A."/>
        </authorList>
    </citation>
    <scope>NUCLEOTIDE SEQUENCE [LARGE SCALE GENOMIC DNA]</scope>
    <source>
        <strain evidence="1">CBS 291.66</strain>
    </source>
</reference>
<gene>
    <name evidence="1" type="ORF">O0I10_011663</name>
</gene>
<name>A0AAD7XTW0_9FUNG</name>